<dbReference type="SUPFAM" id="SSF51735">
    <property type="entry name" value="NAD(P)-binding Rossmann-fold domains"/>
    <property type="match status" value="1"/>
</dbReference>
<accession>A0A346NLV2</accession>
<evidence type="ECO:0000256" key="2">
    <source>
        <dbReference type="ARBA" id="ARBA00023002"/>
    </source>
</evidence>
<dbReference type="OrthoDB" id="9775296at2"/>
<dbReference type="InterPro" id="IPR020904">
    <property type="entry name" value="Sc_DH/Rdtase_CS"/>
</dbReference>
<evidence type="ECO:0000313" key="5">
    <source>
        <dbReference type="EMBL" id="AXR06509.1"/>
    </source>
</evidence>
<sequence length="284" mass="30986">MKSIIITGASSGLGEAISIRFAREGWLVFAGVRSEDDAKNLAEKEPQIQPIFLDVSKPEQIKKAVDQVVEKLAGQTLGGLVNNAGIAKLGPLALQDIDEFIQHFEVNAFGGLRMAQAFLPLLGTDKTLNGDPGRIINITSLGGELPSPFLGAYTASKHAMESITDSLRRELMVYGIDSISIGPGSVKTPIWKKAKEANAAEQYKDSAWKDSIKNFLDVMIEGAEDGLETEDIADVVYEAMTADKPKARYAPVPNKFVNYTLPTMLPERLVDEIFAKKFDIKEND</sequence>
<dbReference type="GO" id="GO:0016491">
    <property type="term" value="F:oxidoreductase activity"/>
    <property type="evidence" value="ECO:0007669"/>
    <property type="project" value="UniProtKB-KW"/>
</dbReference>
<comment type="similarity">
    <text evidence="1 3">Belongs to the short-chain dehydrogenases/reductases (SDR) family.</text>
</comment>
<dbReference type="Gene3D" id="3.40.50.720">
    <property type="entry name" value="NAD(P)-binding Rossmann-like Domain"/>
    <property type="match status" value="1"/>
</dbReference>
<dbReference type="PANTHER" id="PTHR44169:SF6">
    <property type="entry name" value="NADPH-DEPENDENT 1-ACYLDIHYDROXYACETONE PHOSPHATE REDUCTASE"/>
    <property type="match status" value="1"/>
</dbReference>
<feature type="domain" description="Ketoreductase" evidence="4">
    <location>
        <begin position="2"/>
        <end position="182"/>
    </location>
</feature>
<reference evidence="5 6" key="1">
    <citation type="submission" date="2018-08" db="EMBL/GenBank/DDBJ databases">
        <title>Salinimonas sediminis sp. nov., a piezophilic bacterium isolated from a deep-sea sediment sample from the New Britain Trench.</title>
        <authorList>
            <person name="Cao J."/>
        </authorList>
    </citation>
    <scope>NUCLEOTIDE SEQUENCE [LARGE SCALE GENOMIC DNA]</scope>
    <source>
        <strain evidence="5 6">N102</strain>
    </source>
</reference>
<dbReference type="PRINTS" id="PR00080">
    <property type="entry name" value="SDRFAMILY"/>
</dbReference>
<keyword evidence="2" id="KW-0560">Oxidoreductase</keyword>
<evidence type="ECO:0000259" key="4">
    <source>
        <dbReference type="SMART" id="SM00822"/>
    </source>
</evidence>
<dbReference type="PRINTS" id="PR00081">
    <property type="entry name" value="GDHRDH"/>
</dbReference>
<dbReference type="KEGG" id="salm:D0Y50_09110"/>
<dbReference type="PROSITE" id="PS00061">
    <property type="entry name" value="ADH_SHORT"/>
    <property type="match status" value="1"/>
</dbReference>
<gene>
    <name evidence="5" type="ORF">D0Y50_09110</name>
</gene>
<protein>
    <submittedName>
        <fullName evidence="5">SDR family oxidoreductase</fullName>
    </submittedName>
</protein>
<evidence type="ECO:0000256" key="3">
    <source>
        <dbReference type="RuleBase" id="RU000363"/>
    </source>
</evidence>
<dbReference type="InterPro" id="IPR057326">
    <property type="entry name" value="KR_dom"/>
</dbReference>
<dbReference type="InterPro" id="IPR036291">
    <property type="entry name" value="NAD(P)-bd_dom_sf"/>
</dbReference>
<keyword evidence="6" id="KW-1185">Reference proteome</keyword>
<dbReference type="Proteomes" id="UP000262073">
    <property type="component" value="Chromosome"/>
</dbReference>
<dbReference type="Pfam" id="PF00106">
    <property type="entry name" value="adh_short"/>
    <property type="match status" value="1"/>
</dbReference>
<evidence type="ECO:0000313" key="6">
    <source>
        <dbReference type="Proteomes" id="UP000262073"/>
    </source>
</evidence>
<dbReference type="RefSeq" id="WP_117316567.1">
    <property type="nucleotide sequence ID" value="NZ_CP031769.1"/>
</dbReference>
<proteinExistence type="inferred from homology"/>
<organism evidence="5 6">
    <name type="scientific">Salinimonas sediminis</name>
    <dbReference type="NCBI Taxonomy" id="2303538"/>
    <lineage>
        <taxon>Bacteria</taxon>
        <taxon>Pseudomonadati</taxon>
        <taxon>Pseudomonadota</taxon>
        <taxon>Gammaproteobacteria</taxon>
        <taxon>Alteromonadales</taxon>
        <taxon>Alteromonadaceae</taxon>
        <taxon>Alteromonas/Salinimonas group</taxon>
        <taxon>Salinimonas</taxon>
    </lineage>
</organism>
<dbReference type="CDD" id="cd05374">
    <property type="entry name" value="17beta-HSD-like_SDR_c"/>
    <property type="match status" value="1"/>
</dbReference>
<dbReference type="SMART" id="SM00822">
    <property type="entry name" value="PKS_KR"/>
    <property type="match status" value="1"/>
</dbReference>
<dbReference type="AlphaFoldDB" id="A0A346NLV2"/>
<name>A0A346NLV2_9ALTE</name>
<dbReference type="EMBL" id="CP031769">
    <property type="protein sequence ID" value="AXR06509.1"/>
    <property type="molecule type" value="Genomic_DNA"/>
</dbReference>
<evidence type="ECO:0000256" key="1">
    <source>
        <dbReference type="ARBA" id="ARBA00006484"/>
    </source>
</evidence>
<dbReference type="PANTHER" id="PTHR44169">
    <property type="entry name" value="NADPH-DEPENDENT 1-ACYLDIHYDROXYACETONE PHOSPHATE REDUCTASE"/>
    <property type="match status" value="1"/>
</dbReference>
<dbReference type="InterPro" id="IPR002347">
    <property type="entry name" value="SDR_fam"/>
</dbReference>